<evidence type="ECO:0000313" key="2">
    <source>
        <dbReference type="EMBL" id="OCB83942.1"/>
    </source>
</evidence>
<name>A0A9Q5MXH0_SANBA</name>
<evidence type="ECO:0000313" key="3">
    <source>
        <dbReference type="Proteomes" id="UP000757232"/>
    </source>
</evidence>
<organism evidence="2 3">
    <name type="scientific">Sanghuangporus baumii</name>
    <name type="common">Phellinus baumii</name>
    <dbReference type="NCBI Taxonomy" id="108892"/>
    <lineage>
        <taxon>Eukaryota</taxon>
        <taxon>Fungi</taxon>
        <taxon>Dikarya</taxon>
        <taxon>Basidiomycota</taxon>
        <taxon>Agaricomycotina</taxon>
        <taxon>Agaricomycetes</taxon>
        <taxon>Hymenochaetales</taxon>
        <taxon>Hymenochaetaceae</taxon>
        <taxon>Sanghuangporus</taxon>
    </lineage>
</organism>
<feature type="transmembrane region" description="Helical" evidence="1">
    <location>
        <begin position="6"/>
        <end position="30"/>
    </location>
</feature>
<reference evidence="2" key="1">
    <citation type="submission" date="2016-06" db="EMBL/GenBank/DDBJ databases">
        <title>Draft Genome sequence of the fungus Inonotus baumii.</title>
        <authorList>
            <person name="Zhu H."/>
            <person name="Lin W."/>
        </authorList>
    </citation>
    <scope>NUCLEOTIDE SEQUENCE</scope>
    <source>
        <strain evidence="2">821</strain>
    </source>
</reference>
<comment type="caution">
    <text evidence="2">The sequence shown here is derived from an EMBL/GenBank/DDBJ whole genome shotgun (WGS) entry which is preliminary data.</text>
</comment>
<keyword evidence="1" id="KW-0472">Membrane</keyword>
<keyword evidence="1" id="KW-1133">Transmembrane helix</keyword>
<evidence type="ECO:0000256" key="1">
    <source>
        <dbReference type="SAM" id="Phobius"/>
    </source>
</evidence>
<dbReference type="EMBL" id="LNZH02000217">
    <property type="protein sequence ID" value="OCB83942.1"/>
    <property type="molecule type" value="Genomic_DNA"/>
</dbReference>
<feature type="transmembrane region" description="Helical" evidence="1">
    <location>
        <begin position="42"/>
        <end position="61"/>
    </location>
</feature>
<keyword evidence="3" id="KW-1185">Reference proteome</keyword>
<keyword evidence="1" id="KW-0812">Transmembrane</keyword>
<dbReference type="Proteomes" id="UP000757232">
    <property type="component" value="Unassembled WGS sequence"/>
</dbReference>
<sequence>MREGLFSFWTGSVSALITMVLIDYIILIRVPALYHQNNKLDLCLKFLLALNAIAGLTMLIYGNQVEQYTAGSLAEVITVCGYNGLVQKNLSIISWTVPLALESLLLILALPKAAEYWKPSFGFKGLHLIGVLIRDQLIYFGSIILFCVLNIVELSVPDIDVNISYFLGMIANPTMLCLLGGQLLINMKEAGERGANAGTSYIPSVGNIEFA</sequence>
<protein>
    <submittedName>
        <fullName evidence="2">Uncharacterized protein</fullName>
    </submittedName>
</protein>
<feature type="transmembrane region" description="Helical" evidence="1">
    <location>
        <begin position="163"/>
        <end position="185"/>
    </location>
</feature>
<proteinExistence type="predicted"/>
<feature type="transmembrane region" description="Helical" evidence="1">
    <location>
        <begin position="92"/>
        <end position="110"/>
    </location>
</feature>
<accession>A0A9Q5MXH0</accession>
<dbReference type="AlphaFoldDB" id="A0A9Q5MXH0"/>
<feature type="transmembrane region" description="Helical" evidence="1">
    <location>
        <begin position="131"/>
        <end position="151"/>
    </location>
</feature>
<gene>
    <name evidence="2" type="ORF">A7U60_g9151</name>
</gene>